<comment type="function">
    <text evidence="10">Catalyzes the attachment of proline to tRNA(Pro) in a two-step reaction: proline is first activated by ATP to form Pro-AMP and then transferred to the acceptor end of tRNA(Pro). As ProRS can inadvertently accommodate and process non-cognate amino acids such as alanine and cysteine, to avoid such errors it has two additional distinct editing activities against alanine. One activity is designated as 'pretransfer' editing and involves the tRNA(Pro)-independent hydrolysis of activated Ala-AMP. The other activity is designated 'posttransfer' editing and involves deacylation of mischarged Ala-tRNA(Pro). The misacylated Cys-tRNA(Pro) is not edited by ProRS.</text>
</comment>
<dbReference type="EC" id="6.1.1.15" evidence="10"/>
<dbReference type="GO" id="GO:0006433">
    <property type="term" value="P:prolyl-tRNA aminoacylation"/>
    <property type="evidence" value="ECO:0007669"/>
    <property type="project" value="UniProtKB-UniRule"/>
</dbReference>
<dbReference type="AlphaFoldDB" id="A0A5C1QP25"/>
<dbReference type="Gene3D" id="3.30.930.10">
    <property type="entry name" value="Bira Bifunctional Protein, Domain 2"/>
    <property type="match status" value="2"/>
</dbReference>
<dbReference type="InterPro" id="IPR036621">
    <property type="entry name" value="Anticodon-bd_dom_sf"/>
</dbReference>
<keyword evidence="6 10" id="KW-0067">ATP-binding</keyword>
<comment type="subcellular location">
    <subcellularLocation>
        <location evidence="1 10">Cytoplasm</location>
    </subcellularLocation>
</comment>
<dbReference type="EMBL" id="CP036150">
    <property type="protein sequence ID" value="QEN09098.1"/>
    <property type="molecule type" value="Genomic_DNA"/>
</dbReference>
<dbReference type="GO" id="GO:0004827">
    <property type="term" value="F:proline-tRNA ligase activity"/>
    <property type="evidence" value="ECO:0007669"/>
    <property type="project" value="UniProtKB-UniRule"/>
</dbReference>
<dbReference type="GO" id="GO:0005829">
    <property type="term" value="C:cytosol"/>
    <property type="evidence" value="ECO:0007669"/>
    <property type="project" value="TreeGrafter"/>
</dbReference>
<dbReference type="InterPro" id="IPR023717">
    <property type="entry name" value="Pro-tRNA-Synthase_IIa_type1"/>
</dbReference>
<dbReference type="Gene3D" id="3.40.50.800">
    <property type="entry name" value="Anticodon-binding domain"/>
    <property type="match status" value="1"/>
</dbReference>
<dbReference type="PANTHER" id="PTHR42753:SF2">
    <property type="entry name" value="PROLINE--TRNA LIGASE"/>
    <property type="match status" value="1"/>
</dbReference>
<organism evidence="12 13">
    <name type="scientific">Oceanispirochaeta crateris</name>
    <dbReference type="NCBI Taxonomy" id="2518645"/>
    <lineage>
        <taxon>Bacteria</taxon>
        <taxon>Pseudomonadati</taxon>
        <taxon>Spirochaetota</taxon>
        <taxon>Spirochaetia</taxon>
        <taxon>Spirochaetales</taxon>
        <taxon>Spirochaetaceae</taxon>
        <taxon>Oceanispirochaeta</taxon>
    </lineage>
</organism>
<dbReference type="Proteomes" id="UP000324209">
    <property type="component" value="Chromosome"/>
</dbReference>
<protein>
    <recommendedName>
        <fullName evidence="10">Proline--tRNA ligase</fullName>
        <ecNumber evidence="10">6.1.1.15</ecNumber>
    </recommendedName>
    <alternativeName>
        <fullName evidence="10">Prolyl-tRNA synthetase</fullName>
        <shortName evidence="10">ProRS</shortName>
    </alternativeName>
</protein>
<dbReference type="InterPro" id="IPR033730">
    <property type="entry name" value="ProRS_core_prok"/>
</dbReference>
<evidence type="ECO:0000259" key="11">
    <source>
        <dbReference type="PROSITE" id="PS50862"/>
    </source>
</evidence>
<dbReference type="PRINTS" id="PR01046">
    <property type="entry name" value="TRNASYNTHPRO"/>
</dbReference>
<evidence type="ECO:0000313" key="13">
    <source>
        <dbReference type="Proteomes" id="UP000324209"/>
    </source>
</evidence>
<dbReference type="InterPro" id="IPR036754">
    <property type="entry name" value="YbaK/aa-tRNA-synt-asso_dom_sf"/>
</dbReference>
<keyword evidence="8 10" id="KW-0030">Aminoacyl-tRNA synthetase</keyword>
<sequence length="573" mass="64205">MRISQLFYQTLKEVPRDAQIPSHQLMFRAGMIQQLASGIYNYLPLAQKSLRKIETIIREELEKKGCQEVLLPVVQPAELWEKSGRWGYYGPELLRFKDRKNGDFCLGPTHEEVITDMVSKVLKSYKQLPWNLFQIQGKFRDEVRPRFGLMRGREFIMKDGYSFDTDEEASKETYWKMYEAYTAIFKRCGLTFRAVDAATGNIGGDMSHEFQVLAKSGEDMILSCDSCDYAANAEKASTPRTASNLTAEGQLPLEDIHTPGSRTIEEVSRFLKKDGSDFIKSIVYMIDDEAVLVLIRGDMEINESKLQTLCEANAVFLADDQTVLDVTGADTGFAGPVGLRKEIKIVADYSVTSSLNLVSGANRNDYHKINVNYSRDFKADLLGDLSFASAGDPCPKCAGKLEEHRGIEVGQVFYLGTKYSIPMECNYLDKDGKAHPAVMGCYGIGVGRTLAASIEQNHDEDGIIWPMAISPFEAVILPLQMNKEEVVEAGNSLYNNLVAAGIDVALDDREERAGFKFKDADLIGYPIQIIIGARSLEAGDVEIKIRKTGEKKNVPLDEIEMFVQKFIREEKEI</sequence>
<dbReference type="SUPFAM" id="SSF55826">
    <property type="entry name" value="YbaK/ProRS associated domain"/>
    <property type="match status" value="1"/>
</dbReference>
<dbReference type="InterPro" id="IPR045864">
    <property type="entry name" value="aa-tRNA-synth_II/BPL/LPL"/>
</dbReference>
<evidence type="ECO:0000256" key="8">
    <source>
        <dbReference type="ARBA" id="ARBA00023146"/>
    </source>
</evidence>
<reference evidence="12 13" key="1">
    <citation type="submission" date="2019-02" db="EMBL/GenBank/DDBJ databases">
        <title>Complete Genome Sequence and Methylome Analysis of free living Spirochaetas.</title>
        <authorList>
            <person name="Fomenkov A."/>
            <person name="Dubinina G."/>
            <person name="Leshcheva N."/>
            <person name="Mikheeva N."/>
            <person name="Grabovich M."/>
            <person name="Vincze T."/>
            <person name="Roberts R.J."/>
        </authorList>
    </citation>
    <scope>NUCLEOTIDE SEQUENCE [LARGE SCALE GENOMIC DNA]</scope>
    <source>
        <strain evidence="12 13">K2</strain>
    </source>
</reference>
<evidence type="ECO:0000256" key="4">
    <source>
        <dbReference type="ARBA" id="ARBA00022598"/>
    </source>
</evidence>
<keyword evidence="5 10" id="KW-0547">Nucleotide-binding</keyword>
<feature type="domain" description="Aminoacyl-transfer RNA synthetases class-II family profile" evidence="11">
    <location>
        <begin position="51"/>
        <end position="466"/>
    </location>
</feature>
<dbReference type="PANTHER" id="PTHR42753">
    <property type="entry name" value="MITOCHONDRIAL RIBOSOME PROTEIN L39/PROLYL-TRNA LIGASE FAMILY MEMBER"/>
    <property type="match status" value="1"/>
</dbReference>
<dbReference type="CDD" id="cd04334">
    <property type="entry name" value="ProRS-INS"/>
    <property type="match status" value="1"/>
</dbReference>
<dbReference type="Pfam" id="PF04073">
    <property type="entry name" value="tRNA_edit"/>
    <property type="match status" value="1"/>
</dbReference>
<dbReference type="InterPro" id="IPR002316">
    <property type="entry name" value="Pro-tRNA-ligase_IIa"/>
</dbReference>
<comment type="similarity">
    <text evidence="10">Belongs to the class-II aminoacyl-tRNA synthetase family. ProS type 1 subfamily.</text>
</comment>
<dbReference type="FunFam" id="3.30.930.10:FF:000066">
    <property type="entry name" value="Proline--tRNA ligase"/>
    <property type="match status" value="1"/>
</dbReference>
<dbReference type="SUPFAM" id="SSF55681">
    <property type="entry name" value="Class II aaRS and biotin synthetases"/>
    <property type="match status" value="1"/>
</dbReference>
<dbReference type="NCBIfam" id="TIGR00409">
    <property type="entry name" value="proS_fam_II"/>
    <property type="match status" value="1"/>
</dbReference>
<dbReference type="InterPro" id="IPR002314">
    <property type="entry name" value="aa-tRNA-synt_IIb"/>
</dbReference>
<proteinExistence type="inferred from homology"/>
<dbReference type="GO" id="GO:0002161">
    <property type="term" value="F:aminoacyl-tRNA deacylase activity"/>
    <property type="evidence" value="ECO:0007669"/>
    <property type="project" value="InterPro"/>
</dbReference>
<dbReference type="OrthoDB" id="9809052at2"/>
<dbReference type="SUPFAM" id="SSF52954">
    <property type="entry name" value="Class II aaRS ABD-related"/>
    <property type="match status" value="1"/>
</dbReference>
<comment type="catalytic activity">
    <reaction evidence="9 10">
        <text>tRNA(Pro) + L-proline + ATP = L-prolyl-tRNA(Pro) + AMP + diphosphate</text>
        <dbReference type="Rhea" id="RHEA:14305"/>
        <dbReference type="Rhea" id="RHEA-COMP:9700"/>
        <dbReference type="Rhea" id="RHEA-COMP:9702"/>
        <dbReference type="ChEBI" id="CHEBI:30616"/>
        <dbReference type="ChEBI" id="CHEBI:33019"/>
        <dbReference type="ChEBI" id="CHEBI:60039"/>
        <dbReference type="ChEBI" id="CHEBI:78442"/>
        <dbReference type="ChEBI" id="CHEBI:78532"/>
        <dbReference type="ChEBI" id="CHEBI:456215"/>
        <dbReference type="EC" id="6.1.1.15"/>
    </reaction>
</comment>
<dbReference type="InterPro" id="IPR006195">
    <property type="entry name" value="aa-tRNA-synth_II"/>
</dbReference>
<evidence type="ECO:0000256" key="2">
    <source>
        <dbReference type="ARBA" id="ARBA00011738"/>
    </source>
</evidence>
<accession>A0A5C1QP25</accession>
<dbReference type="Pfam" id="PF03129">
    <property type="entry name" value="HGTP_anticodon"/>
    <property type="match status" value="1"/>
</dbReference>
<dbReference type="InterPro" id="IPR004500">
    <property type="entry name" value="Pro-tRNA-synth_IIa_bac-type"/>
</dbReference>
<dbReference type="InterPro" id="IPR050062">
    <property type="entry name" value="Pro-tRNA_synthetase"/>
</dbReference>
<dbReference type="InterPro" id="IPR044140">
    <property type="entry name" value="ProRS_anticodon_short"/>
</dbReference>
<gene>
    <name evidence="10" type="primary">proS</name>
    <name evidence="12" type="ORF">EXM22_14330</name>
</gene>
<name>A0A5C1QP25_9SPIO</name>
<evidence type="ECO:0000313" key="12">
    <source>
        <dbReference type="EMBL" id="QEN09098.1"/>
    </source>
</evidence>
<dbReference type="Pfam" id="PF00587">
    <property type="entry name" value="tRNA-synt_2b"/>
    <property type="match status" value="1"/>
</dbReference>
<dbReference type="InterPro" id="IPR004154">
    <property type="entry name" value="Anticodon-bd"/>
</dbReference>
<evidence type="ECO:0000256" key="10">
    <source>
        <dbReference type="HAMAP-Rule" id="MF_01569"/>
    </source>
</evidence>
<comment type="subunit">
    <text evidence="2 10">Homodimer.</text>
</comment>
<evidence type="ECO:0000256" key="3">
    <source>
        <dbReference type="ARBA" id="ARBA00022490"/>
    </source>
</evidence>
<keyword evidence="13" id="KW-1185">Reference proteome</keyword>
<comment type="domain">
    <text evidence="10">Consists of three domains: the N-terminal catalytic domain, the editing domain and the C-terminal anticodon-binding domain.</text>
</comment>
<dbReference type="CDD" id="cd00779">
    <property type="entry name" value="ProRS_core_prok"/>
    <property type="match status" value="1"/>
</dbReference>
<dbReference type="GO" id="GO:0005524">
    <property type="term" value="F:ATP binding"/>
    <property type="evidence" value="ECO:0007669"/>
    <property type="project" value="UniProtKB-UniRule"/>
</dbReference>
<keyword evidence="4 10" id="KW-0436">Ligase</keyword>
<keyword evidence="3 10" id="KW-0963">Cytoplasm</keyword>
<evidence type="ECO:0000256" key="6">
    <source>
        <dbReference type="ARBA" id="ARBA00022840"/>
    </source>
</evidence>
<evidence type="ECO:0000256" key="1">
    <source>
        <dbReference type="ARBA" id="ARBA00004496"/>
    </source>
</evidence>
<dbReference type="KEGG" id="ock:EXM22_14330"/>
<dbReference type="CDD" id="cd00861">
    <property type="entry name" value="ProRS_anticodon_short"/>
    <property type="match status" value="1"/>
</dbReference>
<dbReference type="NCBIfam" id="NF006625">
    <property type="entry name" value="PRK09194.1"/>
    <property type="match status" value="1"/>
</dbReference>
<dbReference type="RefSeq" id="WP_149487174.1">
    <property type="nucleotide sequence ID" value="NZ_CP036150.1"/>
</dbReference>
<dbReference type="InterPro" id="IPR007214">
    <property type="entry name" value="YbaK/aa-tRNA-synth-assoc-dom"/>
</dbReference>
<evidence type="ECO:0000256" key="5">
    <source>
        <dbReference type="ARBA" id="ARBA00022741"/>
    </source>
</evidence>
<keyword evidence="7 10" id="KW-0648">Protein biosynthesis</keyword>
<evidence type="ECO:0000256" key="9">
    <source>
        <dbReference type="ARBA" id="ARBA00047671"/>
    </source>
</evidence>
<dbReference type="PROSITE" id="PS50862">
    <property type="entry name" value="AA_TRNA_LIGASE_II"/>
    <property type="match status" value="1"/>
</dbReference>
<evidence type="ECO:0000256" key="7">
    <source>
        <dbReference type="ARBA" id="ARBA00022917"/>
    </source>
</evidence>
<dbReference type="HAMAP" id="MF_01569">
    <property type="entry name" value="Pro_tRNA_synth_type1"/>
    <property type="match status" value="1"/>
</dbReference>